<organism evidence="1 2">
    <name type="scientific">Tegillarca granosa</name>
    <name type="common">Malaysian cockle</name>
    <name type="synonym">Anadara granosa</name>
    <dbReference type="NCBI Taxonomy" id="220873"/>
    <lineage>
        <taxon>Eukaryota</taxon>
        <taxon>Metazoa</taxon>
        <taxon>Spiralia</taxon>
        <taxon>Lophotrochozoa</taxon>
        <taxon>Mollusca</taxon>
        <taxon>Bivalvia</taxon>
        <taxon>Autobranchia</taxon>
        <taxon>Pteriomorphia</taxon>
        <taxon>Arcoida</taxon>
        <taxon>Arcoidea</taxon>
        <taxon>Arcidae</taxon>
        <taxon>Tegillarca</taxon>
    </lineage>
</organism>
<accession>A0ABQ9EY33</accession>
<evidence type="ECO:0000313" key="2">
    <source>
        <dbReference type="Proteomes" id="UP001217089"/>
    </source>
</evidence>
<sequence>MYSLVFAENRQKNTAKGISKSVIKKSLRHAKYRECLFRKKVKKSQTLHGLYRENWIMCLKLYNP</sequence>
<dbReference type="EMBL" id="JARBDR010000640">
    <property type="protein sequence ID" value="KAJ8310055.1"/>
    <property type="molecule type" value="Genomic_DNA"/>
</dbReference>
<name>A0ABQ9EY33_TEGGR</name>
<reference evidence="1 2" key="1">
    <citation type="submission" date="2022-12" db="EMBL/GenBank/DDBJ databases">
        <title>Chromosome-level genome of Tegillarca granosa.</title>
        <authorList>
            <person name="Kim J."/>
        </authorList>
    </citation>
    <scope>NUCLEOTIDE SEQUENCE [LARGE SCALE GENOMIC DNA]</scope>
    <source>
        <strain evidence="1">Teg-2019</strain>
        <tissue evidence="1">Adductor muscle</tissue>
    </source>
</reference>
<comment type="caution">
    <text evidence="1">The sequence shown here is derived from an EMBL/GenBank/DDBJ whole genome shotgun (WGS) entry which is preliminary data.</text>
</comment>
<proteinExistence type="predicted"/>
<dbReference type="Proteomes" id="UP001217089">
    <property type="component" value="Unassembled WGS sequence"/>
</dbReference>
<protein>
    <recommendedName>
        <fullName evidence="3">Ribosomal protein L20</fullName>
    </recommendedName>
</protein>
<evidence type="ECO:0000313" key="1">
    <source>
        <dbReference type="EMBL" id="KAJ8310055.1"/>
    </source>
</evidence>
<gene>
    <name evidence="1" type="ORF">KUTeg_011920</name>
</gene>
<evidence type="ECO:0008006" key="3">
    <source>
        <dbReference type="Google" id="ProtNLM"/>
    </source>
</evidence>
<keyword evidence="2" id="KW-1185">Reference proteome</keyword>